<evidence type="ECO:0000313" key="2">
    <source>
        <dbReference type="EMBL" id="KAJ7341433.1"/>
    </source>
</evidence>
<name>A0A9Q0Y3R4_9SAUR</name>
<reference evidence="2" key="1">
    <citation type="journal article" date="2023" name="DNA Res.">
        <title>Chromosome-level genome assembly of Phrynocephalus forsythii using third-generation DNA sequencing and Hi-C analysis.</title>
        <authorList>
            <person name="Qi Y."/>
            <person name="Zhao W."/>
            <person name="Zhao Y."/>
            <person name="Niu C."/>
            <person name="Cao S."/>
            <person name="Zhang Y."/>
        </authorList>
    </citation>
    <scope>NUCLEOTIDE SEQUENCE</scope>
    <source>
        <tissue evidence="2">Muscle</tissue>
    </source>
</reference>
<feature type="region of interest" description="Disordered" evidence="1">
    <location>
        <begin position="1"/>
        <end position="30"/>
    </location>
</feature>
<keyword evidence="3" id="KW-1185">Reference proteome</keyword>
<evidence type="ECO:0000256" key="1">
    <source>
        <dbReference type="SAM" id="MobiDB-lite"/>
    </source>
</evidence>
<protein>
    <recommendedName>
        <fullName evidence="4">t-SNARE coiled-coil homology domain-containing protein</fullName>
    </recommendedName>
</protein>
<dbReference type="AlphaFoldDB" id="A0A9Q0Y3R4"/>
<accession>A0A9Q0Y3R4</accession>
<organism evidence="2 3">
    <name type="scientific">Phrynocephalus forsythii</name>
    <dbReference type="NCBI Taxonomy" id="171643"/>
    <lineage>
        <taxon>Eukaryota</taxon>
        <taxon>Metazoa</taxon>
        <taxon>Chordata</taxon>
        <taxon>Craniata</taxon>
        <taxon>Vertebrata</taxon>
        <taxon>Euteleostomi</taxon>
        <taxon>Lepidosauria</taxon>
        <taxon>Squamata</taxon>
        <taxon>Bifurcata</taxon>
        <taxon>Unidentata</taxon>
        <taxon>Episquamata</taxon>
        <taxon>Toxicofera</taxon>
        <taxon>Iguania</taxon>
        <taxon>Acrodonta</taxon>
        <taxon>Agamidae</taxon>
        <taxon>Agaminae</taxon>
        <taxon>Phrynocephalus</taxon>
    </lineage>
</organism>
<dbReference type="EMBL" id="JAPFRF010000002">
    <property type="protein sequence ID" value="KAJ7341433.1"/>
    <property type="molecule type" value="Genomic_DNA"/>
</dbReference>
<evidence type="ECO:0008006" key="4">
    <source>
        <dbReference type="Google" id="ProtNLM"/>
    </source>
</evidence>
<dbReference type="Proteomes" id="UP001142489">
    <property type="component" value="Unassembled WGS sequence"/>
</dbReference>
<feature type="compositionally biased region" description="Basic and acidic residues" evidence="1">
    <location>
        <begin position="1"/>
        <end position="21"/>
    </location>
</feature>
<sequence length="90" mass="10510">MTRRIDEVSRKVDDTKQDLSHQIKQTQAAVDSNGQKLENMAGEIKNSQKQQLLTAKKKLTYMEDYSRRQNVKLINFVVQKRGELKQEVMT</sequence>
<evidence type="ECO:0000313" key="3">
    <source>
        <dbReference type="Proteomes" id="UP001142489"/>
    </source>
</evidence>
<proteinExistence type="predicted"/>
<comment type="caution">
    <text evidence="2">The sequence shown here is derived from an EMBL/GenBank/DDBJ whole genome shotgun (WGS) entry which is preliminary data.</text>
</comment>
<gene>
    <name evidence="2" type="ORF">JRQ81_005521</name>
</gene>